<dbReference type="OrthoDB" id="2051973at2"/>
<dbReference type="KEGG" id="tje:TJEJU_3392"/>
<evidence type="ECO:0008006" key="3">
    <source>
        <dbReference type="Google" id="ProtNLM"/>
    </source>
</evidence>
<dbReference type="SUPFAM" id="SSF54403">
    <property type="entry name" value="Cystatin/monellin"/>
    <property type="match status" value="1"/>
</dbReference>
<dbReference type="RefSeq" id="WP_095073992.1">
    <property type="nucleotide sequence ID" value="NZ_LT899436.1"/>
</dbReference>
<accession>A0A238UD89</accession>
<organism evidence="1 2">
    <name type="scientific">Tenacibaculum jejuense</name>
    <dbReference type="NCBI Taxonomy" id="584609"/>
    <lineage>
        <taxon>Bacteria</taxon>
        <taxon>Pseudomonadati</taxon>
        <taxon>Bacteroidota</taxon>
        <taxon>Flavobacteriia</taxon>
        <taxon>Flavobacteriales</taxon>
        <taxon>Flavobacteriaceae</taxon>
        <taxon>Tenacibaculum</taxon>
    </lineage>
</organism>
<sequence length="97" mass="10504">MSNQTATIEKTLVGGWTPYGPVTAEDKKVFDEALAGFVGVQYTPQSVSTQVVAGKNYRFKCEATLPGPEPIQWEAIVEIFQPLPGQGKPHITGITKL</sequence>
<evidence type="ECO:0000313" key="1">
    <source>
        <dbReference type="EMBL" id="SNR17042.1"/>
    </source>
</evidence>
<name>A0A238UD89_9FLAO</name>
<reference evidence="1 2" key="1">
    <citation type="submission" date="2017-07" db="EMBL/GenBank/DDBJ databases">
        <authorList>
            <person name="Sun Z.S."/>
            <person name="Albrecht U."/>
            <person name="Echele G."/>
            <person name="Lee C.C."/>
        </authorList>
    </citation>
    <scope>NUCLEOTIDE SEQUENCE [LARGE SCALE GENOMIC DNA]</scope>
    <source>
        <strain evidence="2">type strain: KCTC 22618</strain>
    </source>
</reference>
<evidence type="ECO:0000313" key="2">
    <source>
        <dbReference type="Proteomes" id="UP000215214"/>
    </source>
</evidence>
<gene>
    <name evidence="1" type="ORF">TJEJU_3392</name>
</gene>
<keyword evidence="2" id="KW-1185">Reference proteome</keyword>
<dbReference type="AlphaFoldDB" id="A0A238UD89"/>
<proteinExistence type="predicted"/>
<dbReference type="InterPro" id="IPR046350">
    <property type="entry name" value="Cystatin_sf"/>
</dbReference>
<dbReference type="Gene3D" id="3.10.450.10">
    <property type="match status" value="1"/>
</dbReference>
<protein>
    <recommendedName>
        <fullName evidence="3">Cystatin domain-containing protein</fullName>
    </recommendedName>
</protein>
<dbReference type="EMBL" id="LT899436">
    <property type="protein sequence ID" value="SNR17042.1"/>
    <property type="molecule type" value="Genomic_DNA"/>
</dbReference>
<dbReference type="Proteomes" id="UP000215214">
    <property type="component" value="Chromosome TJEJU"/>
</dbReference>